<organism evidence="2 3">
    <name type="scientific">Mycolicibacterium phocaicum</name>
    <dbReference type="NCBI Taxonomy" id="319706"/>
    <lineage>
        <taxon>Bacteria</taxon>
        <taxon>Bacillati</taxon>
        <taxon>Actinomycetota</taxon>
        <taxon>Actinomycetes</taxon>
        <taxon>Mycobacteriales</taxon>
        <taxon>Mycobacteriaceae</taxon>
        <taxon>Mycolicibacterium</taxon>
    </lineage>
</organism>
<gene>
    <name evidence="2" type="ORF">C1S79_02900</name>
</gene>
<evidence type="ECO:0000313" key="3">
    <source>
        <dbReference type="Proteomes" id="UP000309984"/>
    </source>
</evidence>
<name>A0A7I7ZQQ6_9MYCO</name>
<accession>A0A7I7ZQQ6</accession>
<proteinExistence type="predicted"/>
<dbReference type="Pfam" id="PF18753">
    <property type="entry name" value="Nmad2"/>
    <property type="match status" value="1"/>
</dbReference>
<evidence type="ECO:0000313" key="2">
    <source>
        <dbReference type="EMBL" id="TLH74421.1"/>
    </source>
</evidence>
<dbReference type="Proteomes" id="UP000309984">
    <property type="component" value="Unassembled WGS sequence"/>
</dbReference>
<reference evidence="2 3" key="1">
    <citation type="submission" date="2018-01" db="EMBL/GenBank/DDBJ databases">
        <title>Comparative genomics of Mycobacterium mucogenicum and Mycobacterium neoaurum clade members emphasizing tRNA and non-coding RNA.</title>
        <authorList>
            <person name="Behra P.R.K."/>
            <person name="Pettersson B.M.F."/>
            <person name="Das S."/>
            <person name="Dasgupta S."/>
            <person name="Kirsebom L.A."/>
        </authorList>
    </citation>
    <scope>NUCLEOTIDE SEQUENCE [LARGE SCALE GENOMIC DNA]</scope>
    <source>
        <strain evidence="2 3">DSM 45104</strain>
    </source>
</reference>
<comment type="caution">
    <text evidence="2">The sequence shown here is derived from an EMBL/GenBank/DDBJ whole genome shotgun (WGS) entry which is preliminary data.</text>
</comment>
<feature type="domain" description="Nucleotide modification associated" evidence="1">
    <location>
        <begin position="2"/>
        <end position="200"/>
    </location>
</feature>
<protein>
    <recommendedName>
        <fullName evidence="1">Nucleotide modification associated domain-containing protein</fullName>
    </recommendedName>
</protein>
<dbReference type="EMBL" id="POTM01000010">
    <property type="protein sequence ID" value="TLH74421.1"/>
    <property type="molecule type" value="Genomic_DNA"/>
</dbReference>
<dbReference type="AlphaFoldDB" id="A0A7I7ZQQ6"/>
<evidence type="ECO:0000259" key="1">
    <source>
        <dbReference type="Pfam" id="PF18753"/>
    </source>
</evidence>
<dbReference type="InterPro" id="IPR041180">
    <property type="entry name" value="Nmad2"/>
</dbReference>
<keyword evidence="3" id="KW-1185">Reference proteome</keyword>
<dbReference type="RefSeq" id="WP_138247873.1">
    <property type="nucleotide sequence ID" value="NZ_AP022616.1"/>
</dbReference>
<sequence>MRLFSYVVRYDFGFAPNPFEGWCTVAACKPDIRRAAKVGDWVVGTGSAQKKLAGKLVYAMRVEEVLTFDDYWKDSRFSRKIPTDQGAVKRAYGDNIYRHADDGSWLQADSRHSLDGGVPNPGHIATDTSVDSVLISSHFTYFGGDGIDVPTHLRESFGIDLVQRGRGHRCRFPDELVTAAVSWLDGLDRGILGRPADWKRSTGAVTAAARRAAATPT</sequence>